<comment type="similarity">
    <text evidence="1">Belongs to the bacterial solute-binding protein 1 family.</text>
</comment>
<accession>A0A972GT94</accession>
<dbReference type="Pfam" id="PF01547">
    <property type="entry name" value="SBP_bac_1"/>
    <property type="match status" value="1"/>
</dbReference>
<dbReference type="InterPro" id="IPR006059">
    <property type="entry name" value="SBP"/>
</dbReference>
<keyword evidence="4" id="KW-1185">Reference proteome</keyword>
<evidence type="ECO:0000256" key="2">
    <source>
        <dbReference type="ARBA" id="ARBA00022448"/>
    </source>
</evidence>
<dbReference type="PANTHER" id="PTHR43649">
    <property type="entry name" value="ARABINOSE-BINDING PROTEIN-RELATED"/>
    <property type="match status" value="1"/>
</dbReference>
<dbReference type="Gene3D" id="3.40.190.10">
    <property type="entry name" value="Periplasmic binding protein-like II"/>
    <property type="match status" value="2"/>
</dbReference>
<keyword evidence="2" id="KW-0813">Transport</keyword>
<gene>
    <name evidence="3" type="ORF">GC093_21350</name>
</gene>
<dbReference type="AlphaFoldDB" id="A0A972GT94"/>
<dbReference type="SUPFAM" id="SSF53850">
    <property type="entry name" value="Periplasmic binding protein-like II"/>
    <property type="match status" value="1"/>
</dbReference>
<comment type="caution">
    <text evidence="3">The sequence shown here is derived from an EMBL/GenBank/DDBJ whole genome shotgun (WGS) entry which is preliminary data.</text>
</comment>
<sequence>MKGLIVLQKTYSERVSCMDNNKTKKGLVAGVLLSVFAMQVLAGCSSKTETKPVQANETTAKVSDKKWSGTLKVQLIGDFSMDDKTNPISGKKVKGVSVLKKEFERLYPGTTVEFILLGWDGYVQKTDAMLNSNGADVFQVPGIANLASQDLLEPLAPYIEKDKFDLGVFINNQVEGWKAMGPKDKELQIYGLPFIGDTRVIAYDKKIFKEWGVEELSKNPTPEEILEKAKKMTGMNPKTGKQNYGAFYAGADSADSVINAAEAFGGSWGKGFLFKGMEVNFNSPQMLQGLKWMSDLNAYAPKGTLVKQGGEKWGTANNDIAIHIRVQPVFVDTIYAAGLQDQYGVAPLFVNKEKNMGGMFAGSPYSIAKNSANKELAWEFLKFSASDFFQKYMWDEQSSQFLPVTKSAMKWEQILKNPHAMIELESMGKLWAPRYPYRSGQPRYILSESVEEGLLGKSTVEAALEKAQKESTAWLAAQK</sequence>
<name>A0A972GT94_9BACL</name>
<dbReference type="Proteomes" id="UP000641588">
    <property type="component" value="Unassembled WGS sequence"/>
</dbReference>
<evidence type="ECO:0000313" key="4">
    <source>
        <dbReference type="Proteomes" id="UP000641588"/>
    </source>
</evidence>
<reference evidence="3" key="1">
    <citation type="submission" date="2019-10" db="EMBL/GenBank/DDBJ databases">
        <title>Description of Paenibacillus glebae sp. nov.</title>
        <authorList>
            <person name="Carlier A."/>
            <person name="Qi S."/>
        </authorList>
    </citation>
    <scope>NUCLEOTIDE SEQUENCE</scope>
    <source>
        <strain evidence="3">LMG 31456</strain>
    </source>
</reference>
<dbReference type="EMBL" id="WHOD01000080">
    <property type="protein sequence ID" value="NOU95750.1"/>
    <property type="molecule type" value="Genomic_DNA"/>
</dbReference>
<evidence type="ECO:0000256" key="1">
    <source>
        <dbReference type="ARBA" id="ARBA00008520"/>
    </source>
</evidence>
<proteinExistence type="inferred from homology"/>
<evidence type="ECO:0000313" key="3">
    <source>
        <dbReference type="EMBL" id="NOU95750.1"/>
    </source>
</evidence>
<organism evidence="3 4">
    <name type="scientific">Paenibacillus foliorum</name>
    <dbReference type="NCBI Taxonomy" id="2654974"/>
    <lineage>
        <taxon>Bacteria</taxon>
        <taxon>Bacillati</taxon>
        <taxon>Bacillota</taxon>
        <taxon>Bacilli</taxon>
        <taxon>Bacillales</taxon>
        <taxon>Paenibacillaceae</taxon>
        <taxon>Paenibacillus</taxon>
    </lineage>
</organism>
<protein>
    <submittedName>
        <fullName evidence="3">Extracellular solute-binding protein</fullName>
    </submittedName>
</protein>
<dbReference type="InterPro" id="IPR050490">
    <property type="entry name" value="Bact_solute-bd_prot1"/>
</dbReference>
<dbReference type="PANTHER" id="PTHR43649:SF29">
    <property type="entry name" value="OSMOPROTECTIVE COMPOUNDS-BINDING PROTEIN GGTB"/>
    <property type="match status" value="1"/>
</dbReference>